<dbReference type="Gene3D" id="1.50.10.10">
    <property type="match status" value="1"/>
</dbReference>
<evidence type="ECO:0000256" key="9">
    <source>
        <dbReference type="ARBA" id="ARBA00023326"/>
    </source>
</evidence>
<evidence type="ECO:0000256" key="10">
    <source>
        <dbReference type="ARBA" id="ARBA00033442"/>
    </source>
</evidence>
<keyword evidence="5" id="KW-0378">Hydrolase</keyword>
<sequence>MHIRLLLAFVVSSVSLHGISIAERRTENMDVDHWAELQKGIAMSHLLDNVGDSGRYAKNVNAGCIIASPSNNVPNYYFQWVRDSALTMMTVIDRFLEGDHGLESIIVKYMDEMVRLQKVNNPSGDFYSGGLGEPKFHTDGSSFDEDWGRPQNDSPALRAMAFIRYLNYRFDHGTEAHEVVPYIEALLADLDYTVGIWAQPGFDLWEEIKDVHYFTLTVQKTALQEGAAFAKRVGAWDQSTLYAETIHPIDLKLGEFWDHEKGIIRGYKNIPNRSGLDCSVLLASLYSKEFDTHTLPTLRKLQESMTQAYPINQGHKQLIGRYLEDVYDGVSSSIGNPWFLCTHSAAEVVYKAIQYYDSYGLPELTSHNVQFFVYFAEFGDPYNWPLIRKNLIKYADKFLQDAAEFQHPNGSMSEQISRFDGQQVGALDLTWSYSSLLNAIYRREAIKHTV</sequence>
<evidence type="ECO:0000256" key="6">
    <source>
        <dbReference type="ARBA" id="ARBA00023180"/>
    </source>
</evidence>
<dbReference type="RefSeq" id="XP_013025546.1">
    <property type="nucleotide sequence ID" value="XM_013170092.1"/>
</dbReference>
<evidence type="ECO:0000256" key="1">
    <source>
        <dbReference type="ARBA" id="ARBA00001863"/>
    </source>
</evidence>
<dbReference type="AlphaFoldDB" id="S9VTN5"/>
<evidence type="ECO:0000259" key="13">
    <source>
        <dbReference type="Pfam" id="PF00723"/>
    </source>
</evidence>
<name>S9VTN5_SCHCR</name>
<dbReference type="GO" id="GO:0000272">
    <property type="term" value="P:polysaccharide catabolic process"/>
    <property type="evidence" value="ECO:0007669"/>
    <property type="project" value="UniProtKB-KW"/>
</dbReference>
<keyword evidence="15" id="KW-1185">Reference proteome</keyword>
<dbReference type="OrthoDB" id="6123450at2759"/>
<feature type="domain" description="GH15-like" evidence="13">
    <location>
        <begin position="40"/>
        <end position="441"/>
    </location>
</feature>
<dbReference type="EMBL" id="KE546995">
    <property type="protein sequence ID" value="EPY49519.1"/>
    <property type="molecule type" value="Genomic_DNA"/>
</dbReference>
<evidence type="ECO:0000313" key="15">
    <source>
        <dbReference type="Proteomes" id="UP000015464"/>
    </source>
</evidence>
<dbReference type="STRING" id="653667.S9VTN5"/>
<keyword evidence="4 12" id="KW-0732">Signal</keyword>
<dbReference type="HOGENOM" id="CLU_012173_2_1_1"/>
<organism evidence="14 15">
    <name type="scientific">Schizosaccharomyces cryophilus (strain OY26 / ATCC MYA-4695 / CBS 11777 / NBRC 106824 / NRRL Y48691)</name>
    <name type="common">Fission yeast</name>
    <dbReference type="NCBI Taxonomy" id="653667"/>
    <lineage>
        <taxon>Eukaryota</taxon>
        <taxon>Fungi</taxon>
        <taxon>Dikarya</taxon>
        <taxon>Ascomycota</taxon>
        <taxon>Taphrinomycotina</taxon>
        <taxon>Schizosaccharomycetes</taxon>
        <taxon>Schizosaccharomycetales</taxon>
        <taxon>Schizosaccharomycetaceae</taxon>
        <taxon>Schizosaccharomyces</taxon>
    </lineage>
</organism>
<dbReference type="OMA" id="SHFWNQS"/>
<evidence type="ECO:0000256" key="8">
    <source>
        <dbReference type="ARBA" id="ARBA00023295"/>
    </source>
</evidence>
<dbReference type="EC" id="3.2.1.3" evidence="3"/>
<dbReference type="GeneID" id="25035733"/>
<dbReference type="Proteomes" id="UP000015464">
    <property type="component" value="Unassembled WGS sequence"/>
</dbReference>
<dbReference type="FunFam" id="1.50.10.10:FF:000018">
    <property type="entry name" value="Glucoamylase"/>
    <property type="match status" value="1"/>
</dbReference>
<evidence type="ECO:0000256" key="3">
    <source>
        <dbReference type="ARBA" id="ARBA00012593"/>
    </source>
</evidence>
<dbReference type="InterPro" id="IPR000165">
    <property type="entry name" value="Glucoamylase"/>
</dbReference>
<dbReference type="InterPro" id="IPR008928">
    <property type="entry name" value="6-hairpin_glycosidase_sf"/>
</dbReference>
<evidence type="ECO:0000256" key="11">
    <source>
        <dbReference type="ARBA" id="ARBA00033473"/>
    </source>
</evidence>
<evidence type="ECO:0000256" key="12">
    <source>
        <dbReference type="SAM" id="SignalP"/>
    </source>
</evidence>
<evidence type="ECO:0000313" key="14">
    <source>
        <dbReference type="EMBL" id="EPY49519.1"/>
    </source>
</evidence>
<dbReference type="PANTHER" id="PTHR31616:SF9">
    <property type="entry name" value="GLUCOAMYLASE, INTRACELLULAR SPORULATION-SPECIFIC"/>
    <property type="match status" value="1"/>
</dbReference>
<proteinExistence type="inferred from homology"/>
<dbReference type="PRINTS" id="PR00736">
    <property type="entry name" value="GLHYDRLASE15"/>
</dbReference>
<gene>
    <name evidence="14" type="ORF">SPOG_01404</name>
</gene>
<protein>
    <recommendedName>
        <fullName evidence="3">glucan 1,4-alpha-glucosidase</fullName>
        <ecNumber evidence="3">3.2.1.3</ecNumber>
    </recommendedName>
    <alternativeName>
        <fullName evidence="11">1,4-alpha-D-glucan glucohydrolase</fullName>
    </alternativeName>
    <alternativeName>
        <fullName evidence="10">Glucan 1,4-alpha-glucosidase</fullName>
    </alternativeName>
</protein>
<dbReference type="PANTHER" id="PTHR31616">
    <property type="entry name" value="TREHALASE"/>
    <property type="match status" value="1"/>
</dbReference>
<keyword evidence="8" id="KW-0326">Glycosidase</keyword>
<dbReference type="GO" id="GO:0000324">
    <property type="term" value="C:fungal-type vacuole"/>
    <property type="evidence" value="ECO:0007669"/>
    <property type="project" value="TreeGrafter"/>
</dbReference>
<dbReference type="eggNOG" id="ENOG502QPM2">
    <property type="taxonomic scope" value="Eukaryota"/>
</dbReference>
<keyword evidence="6" id="KW-0325">Glycoprotein</keyword>
<evidence type="ECO:0000256" key="5">
    <source>
        <dbReference type="ARBA" id="ARBA00022801"/>
    </source>
</evidence>
<feature type="chain" id="PRO_5004558770" description="glucan 1,4-alpha-glucosidase" evidence="12">
    <location>
        <begin position="17"/>
        <end position="450"/>
    </location>
</feature>
<evidence type="ECO:0000256" key="2">
    <source>
        <dbReference type="ARBA" id="ARBA00006188"/>
    </source>
</evidence>
<evidence type="ECO:0000256" key="4">
    <source>
        <dbReference type="ARBA" id="ARBA00022729"/>
    </source>
</evidence>
<reference evidence="14 15" key="1">
    <citation type="journal article" date="2011" name="Science">
        <title>Comparative functional genomics of the fission yeasts.</title>
        <authorList>
            <person name="Rhind N."/>
            <person name="Chen Z."/>
            <person name="Yassour M."/>
            <person name="Thompson D.A."/>
            <person name="Haas B.J."/>
            <person name="Habib N."/>
            <person name="Wapinski I."/>
            <person name="Roy S."/>
            <person name="Lin M.F."/>
            <person name="Heiman D.I."/>
            <person name="Young S.K."/>
            <person name="Furuya K."/>
            <person name="Guo Y."/>
            <person name="Pidoux A."/>
            <person name="Chen H.M."/>
            <person name="Robbertse B."/>
            <person name="Goldberg J.M."/>
            <person name="Aoki K."/>
            <person name="Bayne E.H."/>
            <person name="Berlin A.M."/>
            <person name="Desjardins C.A."/>
            <person name="Dobbs E."/>
            <person name="Dukaj L."/>
            <person name="Fan L."/>
            <person name="FitzGerald M.G."/>
            <person name="French C."/>
            <person name="Gujja S."/>
            <person name="Hansen K."/>
            <person name="Keifenheim D."/>
            <person name="Levin J.Z."/>
            <person name="Mosher R.A."/>
            <person name="Mueller C.A."/>
            <person name="Pfiffner J."/>
            <person name="Priest M."/>
            <person name="Russ C."/>
            <person name="Smialowska A."/>
            <person name="Swoboda P."/>
            <person name="Sykes S.M."/>
            <person name="Vaughn M."/>
            <person name="Vengrova S."/>
            <person name="Yoder R."/>
            <person name="Zeng Q."/>
            <person name="Allshire R."/>
            <person name="Baulcombe D."/>
            <person name="Birren B.W."/>
            <person name="Brown W."/>
            <person name="Ekwall K."/>
            <person name="Kellis M."/>
            <person name="Leatherwood J."/>
            <person name="Levin H."/>
            <person name="Margalit H."/>
            <person name="Martienssen R."/>
            <person name="Nieduszynski C.A."/>
            <person name="Spatafora J.W."/>
            <person name="Friedman N."/>
            <person name="Dalgaard J.Z."/>
            <person name="Baumann P."/>
            <person name="Niki H."/>
            <person name="Regev A."/>
            <person name="Nusbaum C."/>
        </authorList>
    </citation>
    <scope>NUCLEOTIDE SEQUENCE [LARGE SCALE GENOMIC DNA]</scope>
    <source>
        <strain evidence="15">OY26 / ATCC MYA-4695 / CBS 11777 / NBRC 106824 / NRRL Y48691</strain>
    </source>
</reference>
<dbReference type="Pfam" id="PF00723">
    <property type="entry name" value="Glyco_hydro_15"/>
    <property type="match status" value="1"/>
</dbReference>
<keyword evidence="9" id="KW-0624">Polysaccharide degradation</keyword>
<keyword evidence="7" id="KW-0119">Carbohydrate metabolism</keyword>
<feature type="signal peptide" evidence="12">
    <location>
        <begin position="1"/>
        <end position="16"/>
    </location>
</feature>
<accession>S9VTN5</accession>
<dbReference type="GO" id="GO:0004339">
    <property type="term" value="F:glucan 1,4-alpha-glucosidase activity"/>
    <property type="evidence" value="ECO:0007669"/>
    <property type="project" value="UniProtKB-EC"/>
</dbReference>
<evidence type="ECO:0000256" key="7">
    <source>
        <dbReference type="ARBA" id="ARBA00023277"/>
    </source>
</evidence>
<dbReference type="SUPFAM" id="SSF48208">
    <property type="entry name" value="Six-hairpin glycosidases"/>
    <property type="match status" value="1"/>
</dbReference>
<dbReference type="InterPro" id="IPR012341">
    <property type="entry name" value="6hp_glycosidase-like_sf"/>
</dbReference>
<comment type="catalytic activity">
    <reaction evidence="1">
        <text>Hydrolysis of terminal (1-&gt;4)-linked alpha-D-glucose residues successively from non-reducing ends of the chains with release of beta-D-glucose.</text>
        <dbReference type="EC" id="3.2.1.3"/>
    </reaction>
</comment>
<dbReference type="InterPro" id="IPR011613">
    <property type="entry name" value="GH15-like"/>
</dbReference>
<comment type="similarity">
    <text evidence="2">Belongs to the glycosyl hydrolase 15 family.</text>
</comment>